<accession>A0AAW1XIN3</accession>
<dbReference type="PANTHER" id="PTHR47939:SF9">
    <property type="entry name" value="(WILD MALAYSIAN BANANA) HYPOTHETICAL PROTEIN"/>
    <property type="match status" value="1"/>
</dbReference>
<dbReference type="InterPro" id="IPR011990">
    <property type="entry name" value="TPR-like_helical_dom_sf"/>
</dbReference>
<feature type="repeat" description="PPR" evidence="3">
    <location>
        <begin position="172"/>
        <end position="206"/>
    </location>
</feature>
<protein>
    <recommendedName>
        <fullName evidence="6">Pentatricopeptide repeat-containing protein</fullName>
    </recommendedName>
</protein>
<dbReference type="Gene3D" id="1.25.40.10">
    <property type="entry name" value="Tetratricopeptide repeat domain"/>
    <property type="match status" value="2"/>
</dbReference>
<evidence type="ECO:0000313" key="4">
    <source>
        <dbReference type="EMBL" id="KAK9936071.1"/>
    </source>
</evidence>
<reference evidence="4 5" key="1">
    <citation type="journal article" date="2023" name="G3 (Bethesda)">
        <title>A chromosome-length genome assembly and annotation of blackberry (Rubus argutus, cv. 'Hillquist').</title>
        <authorList>
            <person name="Bruna T."/>
            <person name="Aryal R."/>
            <person name="Dudchenko O."/>
            <person name="Sargent D.J."/>
            <person name="Mead D."/>
            <person name="Buti M."/>
            <person name="Cavallini A."/>
            <person name="Hytonen T."/>
            <person name="Andres J."/>
            <person name="Pham M."/>
            <person name="Weisz D."/>
            <person name="Mascagni F."/>
            <person name="Usai G."/>
            <person name="Natali L."/>
            <person name="Bassil N."/>
            <person name="Fernandez G.E."/>
            <person name="Lomsadze A."/>
            <person name="Armour M."/>
            <person name="Olukolu B."/>
            <person name="Poorten T."/>
            <person name="Britton C."/>
            <person name="Davik J."/>
            <person name="Ashrafi H."/>
            <person name="Aiden E.L."/>
            <person name="Borodovsky M."/>
            <person name="Worthington M."/>
        </authorList>
    </citation>
    <scope>NUCLEOTIDE SEQUENCE [LARGE SCALE GENOMIC DNA]</scope>
    <source>
        <strain evidence="4">PI 553951</strain>
    </source>
</reference>
<proteinExistence type="inferred from homology"/>
<dbReference type="InterPro" id="IPR050667">
    <property type="entry name" value="PPR-containing_protein"/>
</dbReference>
<dbReference type="SUPFAM" id="SSF81901">
    <property type="entry name" value="HCP-like"/>
    <property type="match status" value="1"/>
</dbReference>
<feature type="repeat" description="PPR" evidence="3">
    <location>
        <begin position="242"/>
        <end position="276"/>
    </location>
</feature>
<dbReference type="PANTHER" id="PTHR47939">
    <property type="entry name" value="MEMBRANE-ASSOCIATED SALT-INDUCIBLE PROTEIN-LIKE"/>
    <property type="match status" value="1"/>
</dbReference>
<dbReference type="InterPro" id="IPR002885">
    <property type="entry name" value="PPR_rpt"/>
</dbReference>
<dbReference type="PROSITE" id="PS51375">
    <property type="entry name" value="PPR"/>
    <property type="match status" value="5"/>
</dbReference>
<dbReference type="AlphaFoldDB" id="A0AAW1XIN3"/>
<evidence type="ECO:0000313" key="5">
    <source>
        <dbReference type="Proteomes" id="UP001457282"/>
    </source>
</evidence>
<dbReference type="Pfam" id="PF13041">
    <property type="entry name" value="PPR_2"/>
    <property type="match status" value="2"/>
</dbReference>
<dbReference type="NCBIfam" id="TIGR00756">
    <property type="entry name" value="PPR"/>
    <property type="match status" value="4"/>
</dbReference>
<sequence length="394" mass="45142">MSLISRLRQASLFRHTRHLSTTTGPQPSSKDKTRSLLAQLKTEKDPQKIISICKAATLTPESHLDRVAFSRAITVLRDSNHSDFIRQLLDDLFHSRPDLKTHRFTSQAILLYGHANMTDDAIRMFKQCSEMGIPRDVKMLNDLLLACIFAKNYDEVNRVYHDFPKIYEIEPNLETYNCVIKAFSESGSTSSAYYVLAEMERKQIKPDANTFGHLLSGFYSEERFEDVGKMTNLMEKHGFQPGLGTYNIRILSLCKLKKSWEAKALLDGMLGRGMKPNAVTFCHLIHGFSKEGNFEQAKKMFENMVKRGFQPDCNCYYTLIYFLCKGGDFESALRFAKESIEKNWVPNFATMKLLVDGLVSISKVSEARQLITQMKEKFTVNQDRWIEVEAGLPH</sequence>
<evidence type="ECO:0000256" key="3">
    <source>
        <dbReference type="PROSITE-ProRule" id="PRU00708"/>
    </source>
</evidence>
<feature type="repeat" description="PPR" evidence="3">
    <location>
        <begin position="277"/>
        <end position="311"/>
    </location>
</feature>
<evidence type="ECO:0008006" key="6">
    <source>
        <dbReference type="Google" id="ProtNLM"/>
    </source>
</evidence>
<comment type="similarity">
    <text evidence="1">Belongs to the PPR family. P subfamily.</text>
</comment>
<dbReference type="Proteomes" id="UP001457282">
    <property type="component" value="Unassembled WGS sequence"/>
</dbReference>
<keyword evidence="2" id="KW-0677">Repeat</keyword>
<organism evidence="4 5">
    <name type="scientific">Rubus argutus</name>
    <name type="common">Southern blackberry</name>
    <dbReference type="NCBI Taxonomy" id="59490"/>
    <lineage>
        <taxon>Eukaryota</taxon>
        <taxon>Viridiplantae</taxon>
        <taxon>Streptophyta</taxon>
        <taxon>Embryophyta</taxon>
        <taxon>Tracheophyta</taxon>
        <taxon>Spermatophyta</taxon>
        <taxon>Magnoliopsida</taxon>
        <taxon>eudicotyledons</taxon>
        <taxon>Gunneridae</taxon>
        <taxon>Pentapetalae</taxon>
        <taxon>rosids</taxon>
        <taxon>fabids</taxon>
        <taxon>Rosales</taxon>
        <taxon>Rosaceae</taxon>
        <taxon>Rosoideae</taxon>
        <taxon>Rosoideae incertae sedis</taxon>
        <taxon>Rubus</taxon>
    </lineage>
</organism>
<evidence type="ECO:0000256" key="1">
    <source>
        <dbReference type="ARBA" id="ARBA00007626"/>
    </source>
</evidence>
<feature type="repeat" description="PPR" evidence="3">
    <location>
        <begin position="207"/>
        <end position="241"/>
    </location>
</feature>
<dbReference type="EMBL" id="JBEDUW010000003">
    <property type="protein sequence ID" value="KAK9936071.1"/>
    <property type="molecule type" value="Genomic_DNA"/>
</dbReference>
<comment type="caution">
    <text evidence="4">The sequence shown here is derived from an EMBL/GenBank/DDBJ whole genome shotgun (WGS) entry which is preliminary data.</text>
</comment>
<keyword evidence="5" id="KW-1185">Reference proteome</keyword>
<name>A0AAW1XIN3_RUBAR</name>
<feature type="repeat" description="PPR" evidence="3">
    <location>
        <begin position="312"/>
        <end position="346"/>
    </location>
</feature>
<evidence type="ECO:0000256" key="2">
    <source>
        <dbReference type="ARBA" id="ARBA00022737"/>
    </source>
</evidence>
<gene>
    <name evidence="4" type="ORF">M0R45_012934</name>
</gene>
<dbReference type="Pfam" id="PF01535">
    <property type="entry name" value="PPR"/>
    <property type="match status" value="1"/>
</dbReference>